<dbReference type="OMA" id="AKHRIRM"/>
<dbReference type="AlphaFoldDB" id="A0AA38FZP9"/>
<dbReference type="PANTHER" id="PTHR14326">
    <property type="entry name" value="TARGETING PROTEIN FOR XKLP2"/>
    <property type="match status" value="1"/>
</dbReference>
<feature type="non-terminal residue" evidence="9">
    <location>
        <position position="1"/>
    </location>
</feature>
<comment type="caution">
    <text evidence="9">The sequence shown here is derived from an EMBL/GenBank/DDBJ whole genome shotgun (WGS) entry which is preliminary data.</text>
</comment>
<dbReference type="InterPro" id="IPR009675">
    <property type="entry name" value="TPX2_fam"/>
</dbReference>
<dbReference type="Proteomes" id="UP000824469">
    <property type="component" value="Unassembled WGS sequence"/>
</dbReference>
<dbReference type="GO" id="GO:0030295">
    <property type="term" value="F:protein kinase activator activity"/>
    <property type="evidence" value="ECO:0007669"/>
    <property type="project" value="TreeGrafter"/>
</dbReference>
<evidence type="ECO:0000313" key="10">
    <source>
        <dbReference type="Proteomes" id="UP000824469"/>
    </source>
</evidence>
<feature type="domain" description="TPX2 C-terminal" evidence="8">
    <location>
        <begin position="102"/>
        <end position="168"/>
    </location>
</feature>
<keyword evidence="10" id="KW-1185">Reference proteome</keyword>
<evidence type="ECO:0000256" key="5">
    <source>
        <dbReference type="ARBA" id="ARBA00023212"/>
    </source>
</evidence>
<protein>
    <recommendedName>
        <fullName evidence="8">TPX2 C-terminal domain-containing protein</fullName>
    </recommendedName>
</protein>
<dbReference type="GO" id="GO:0060236">
    <property type="term" value="P:regulation of mitotic spindle organization"/>
    <property type="evidence" value="ECO:0007669"/>
    <property type="project" value="InterPro"/>
</dbReference>
<comment type="similarity">
    <text evidence="2">Belongs to the TPX2 family.</text>
</comment>
<evidence type="ECO:0000256" key="3">
    <source>
        <dbReference type="ARBA" id="ARBA00022490"/>
    </source>
</evidence>
<feature type="region of interest" description="Disordered" evidence="7">
    <location>
        <begin position="1"/>
        <end position="27"/>
    </location>
</feature>
<evidence type="ECO:0000256" key="6">
    <source>
        <dbReference type="SAM" id="Coils"/>
    </source>
</evidence>
<comment type="subcellular location">
    <subcellularLocation>
        <location evidence="1">Cytoplasm</location>
        <location evidence="1">Cytoskeleton</location>
    </subcellularLocation>
</comment>
<gene>
    <name evidence="9" type="ORF">KI387_022354</name>
</gene>
<organism evidence="9 10">
    <name type="scientific">Taxus chinensis</name>
    <name type="common">Chinese yew</name>
    <name type="synonym">Taxus wallichiana var. chinensis</name>
    <dbReference type="NCBI Taxonomy" id="29808"/>
    <lineage>
        <taxon>Eukaryota</taxon>
        <taxon>Viridiplantae</taxon>
        <taxon>Streptophyta</taxon>
        <taxon>Embryophyta</taxon>
        <taxon>Tracheophyta</taxon>
        <taxon>Spermatophyta</taxon>
        <taxon>Pinopsida</taxon>
        <taxon>Pinidae</taxon>
        <taxon>Conifers II</taxon>
        <taxon>Cupressales</taxon>
        <taxon>Taxaceae</taxon>
        <taxon>Taxus</taxon>
    </lineage>
</organism>
<evidence type="ECO:0000256" key="7">
    <source>
        <dbReference type="SAM" id="MobiDB-lite"/>
    </source>
</evidence>
<dbReference type="GO" id="GO:0005819">
    <property type="term" value="C:spindle"/>
    <property type="evidence" value="ECO:0007669"/>
    <property type="project" value="InterPro"/>
</dbReference>
<evidence type="ECO:0000256" key="1">
    <source>
        <dbReference type="ARBA" id="ARBA00004245"/>
    </source>
</evidence>
<reference evidence="9 10" key="1">
    <citation type="journal article" date="2021" name="Nat. Plants">
        <title>The Taxus genome provides insights into paclitaxel biosynthesis.</title>
        <authorList>
            <person name="Xiong X."/>
            <person name="Gou J."/>
            <person name="Liao Q."/>
            <person name="Li Y."/>
            <person name="Zhou Q."/>
            <person name="Bi G."/>
            <person name="Li C."/>
            <person name="Du R."/>
            <person name="Wang X."/>
            <person name="Sun T."/>
            <person name="Guo L."/>
            <person name="Liang H."/>
            <person name="Lu P."/>
            <person name="Wu Y."/>
            <person name="Zhang Z."/>
            <person name="Ro D.K."/>
            <person name="Shang Y."/>
            <person name="Huang S."/>
            <person name="Yan J."/>
        </authorList>
    </citation>
    <scope>NUCLEOTIDE SEQUENCE [LARGE SCALE GENOMIC DNA]</scope>
    <source>
        <strain evidence="9">Ta-2019</strain>
    </source>
</reference>
<feature type="non-terminal residue" evidence="9">
    <location>
        <position position="169"/>
    </location>
</feature>
<name>A0AA38FZP9_TAXCH</name>
<feature type="compositionally biased region" description="Low complexity" evidence="7">
    <location>
        <begin position="14"/>
        <end position="25"/>
    </location>
</feature>
<evidence type="ECO:0000256" key="2">
    <source>
        <dbReference type="ARBA" id="ARBA00005885"/>
    </source>
</evidence>
<feature type="coiled-coil region" evidence="6">
    <location>
        <begin position="119"/>
        <end position="151"/>
    </location>
</feature>
<keyword evidence="3" id="KW-0963">Cytoplasm</keyword>
<dbReference type="PANTHER" id="PTHR14326:SF58">
    <property type="entry name" value="TPX2 (TARGETING PROTEIN FOR XKLP2) PROTEIN FAMILY"/>
    <property type="match status" value="1"/>
</dbReference>
<evidence type="ECO:0000259" key="8">
    <source>
        <dbReference type="Pfam" id="PF06886"/>
    </source>
</evidence>
<dbReference type="Pfam" id="PF06886">
    <property type="entry name" value="TPX2"/>
    <property type="match status" value="1"/>
</dbReference>
<keyword evidence="5" id="KW-0206">Cytoskeleton</keyword>
<dbReference type="GO" id="GO:0090307">
    <property type="term" value="P:mitotic spindle assembly"/>
    <property type="evidence" value="ECO:0007669"/>
    <property type="project" value="TreeGrafter"/>
</dbReference>
<sequence>SGSRRRSRKQSLDSSGRGSMGRNGMQQWMKQLKVTSAQPFKLRTEQRGHMKREEFAKKVQVMLAEEEKSRIPVAQGLPWTTDEPEHLAKPPVKECTKPLDVKLFTEIRAVDRAEFDQIMAEKLNALEQQRLEEERLQKLAEEEEVKRLRKEMIPHAQPMPFFDRPFIPR</sequence>
<accession>A0AA38FZP9</accession>
<proteinExistence type="inferred from homology"/>
<dbReference type="GO" id="GO:0005880">
    <property type="term" value="C:nuclear microtubule"/>
    <property type="evidence" value="ECO:0007669"/>
    <property type="project" value="TreeGrafter"/>
</dbReference>
<keyword evidence="4" id="KW-0493">Microtubule</keyword>
<evidence type="ECO:0000256" key="4">
    <source>
        <dbReference type="ARBA" id="ARBA00022701"/>
    </source>
</evidence>
<keyword evidence="6" id="KW-0175">Coiled coil</keyword>
<dbReference type="InterPro" id="IPR027329">
    <property type="entry name" value="TPX2_C"/>
</dbReference>
<dbReference type="EMBL" id="JAHRHJ020000005">
    <property type="protein sequence ID" value="KAH9313727.1"/>
    <property type="molecule type" value="Genomic_DNA"/>
</dbReference>
<dbReference type="GO" id="GO:0008017">
    <property type="term" value="F:microtubule binding"/>
    <property type="evidence" value="ECO:0007669"/>
    <property type="project" value="TreeGrafter"/>
</dbReference>
<evidence type="ECO:0000313" key="9">
    <source>
        <dbReference type="EMBL" id="KAH9313727.1"/>
    </source>
</evidence>